<organism evidence="1 2">
    <name type="scientific">Chitinophaga ginsengisoli</name>
    <dbReference type="NCBI Taxonomy" id="363837"/>
    <lineage>
        <taxon>Bacteria</taxon>
        <taxon>Pseudomonadati</taxon>
        <taxon>Bacteroidota</taxon>
        <taxon>Chitinophagia</taxon>
        <taxon>Chitinophagales</taxon>
        <taxon>Chitinophagaceae</taxon>
        <taxon>Chitinophaga</taxon>
    </lineage>
</organism>
<comment type="caution">
    <text evidence="1">The sequence shown here is derived from an EMBL/GenBank/DDBJ whole genome shotgun (WGS) entry which is preliminary data.</text>
</comment>
<accession>A0A2P8GHJ7</accession>
<evidence type="ECO:0000313" key="2">
    <source>
        <dbReference type="Proteomes" id="UP000240978"/>
    </source>
</evidence>
<dbReference type="AlphaFoldDB" id="A0A2P8GHJ7"/>
<protein>
    <submittedName>
        <fullName evidence="1">Uncharacterized protein</fullName>
    </submittedName>
</protein>
<proteinExistence type="predicted"/>
<gene>
    <name evidence="1" type="ORF">CLV42_103424</name>
</gene>
<reference evidence="1 2" key="1">
    <citation type="submission" date="2018-03" db="EMBL/GenBank/DDBJ databases">
        <title>Genomic Encyclopedia of Archaeal and Bacterial Type Strains, Phase II (KMG-II): from individual species to whole genera.</title>
        <authorList>
            <person name="Goeker M."/>
        </authorList>
    </citation>
    <scope>NUCLEOTIDE SEQUENCE [LARGE SCALE GENOMIC DNA]</scope>
    <source>
        <strain evidence="1 2">DSM 18107</strain>
    </source>
</reference>
<sequence length="64" mass="7559">MMDNLESYRKKLVISEMLLAFVLFSEKGIEAVEKMYPNQIEFVLENKHKSITEVKQQLLHLPHV</sequence>
<evidence type="ECO:0000313" key="1">
    <source>
        <dbReference type="EMBL" id="PSL33441.1"/>
    </source>
</evidence>
<keyword evidence="2" id="KW-1185">Reference proteome</keyword>
<dbReference type="Proteomes" id="UP000240978">
    <property type="component" value="Unassembled WGS sequence"/>
</dbReference>
<dbReference type="EMBL" id="PYGK01000003">
    <property type="protein sequence ID" value="PSL33441.1"/>
    <property type="molecule type" value="Genomic_DNA"/>
</dbReference>
<name>A0A2P8GHJ7_9BACT</name>